<evidence type="ECO:0000256" key="5">
    <source>
        <dbReference type="ARBA" id="ARBA00022989"/>
    </source>
</evidence>
<feature type="transmembrane region" description="Helical" evidence="8">
    <location>
        <begin position="447"/>
        <end position="464"/>
    </location>
</feature>
<feature type="domain" description="Major facilitator superfamily (MFS) profile" evidence="9">
    <location>
        <begin position="25"/>
        <end position="468"/>
    </location>
</feature>
<evidence type="ECO:0000256" key="3">
    <source>
        <dbReference type="ARBA" id="ARBA00022448"/>
    </source>
</evidence>
<evidence type="ECO:0000256" key="6">
    <source>
        <dbReference type="ARBA" id="ARBA00023136"/>
    </source>
</evidence>
<evidence type="ECO:0000256" key="4">
    <source>
        <dbReference type="ARBA" id="ARBA00022692"/>
    </source>
</evidence>
<feature type="transmembrane region" description="Helical" evidence="8">
    <location>
        <begin position="345"/>
        <end position="367"/>
    </location>
</feature>
<feature type="transmembrane region" description="Helical" evidence="8">
    <location>
        <begin position="415"/>
        <end position="435"/>
    </location>
</feature>
<accession>A0AAD5SQM3</accession>
<feature type="transmembrane region" description="Helical" evidence="8">
    <location>
        <begin position="122"/>
        <end position="146"/>
    </location>
</feature>
<dbReference type="Pfam" id="PF00083">
    <property type="entry name" value="Sugar_tr"/>
    <property type="match status" value="1"/>
</dbReference>
<dbReference type="PANTHER" id="PTHR48022">
    <property type="entry name" value="PLASTIDIC GLUCOSE TRANSPORTER 4"/>
    <property type="match status" value="1"/>
</dbReference>
<dbReference type="PROSITE" id="PS50850">
    <property type="entry name" value="MFS"/>
    <property type="match status" value="1"/>
</dbReference>
<dbReference type="InterPro" id="IPR050360">
    <property type="entry name" value="MFS_Sugar_Transporters"/>
</dbReference>
<feature type="transmembrane region" description="Helical" evidence="8">
    <location>
        <begin position="158"/>
        <end position="180"/>
    </location>
</feature>
<dbReference type="InterPro" id="IPR003663">
    <property type="entry name" value="Sugar/inositol_transpt"/>
</dbReference>
<dbReference type="Gene3D" id="1.20.1250.20">
    <property type="entry name" value="MFS general substrate transporter like domains"/>
    <property type="match status" value="1"/>
</dbReference>
<protein>
    <recommendedName>
        <fullName evidence="9">Major facilitator superfamily (MFS) profile domain-containing protein</fullName>
    </recommendedName>
</protein>
<dbReference type="GO" id="GO:0005351">
    <property type="term" value="F:carbohydrate:proton symporter activity"/>
    <property type="evidence" value="ECO:0007669"/>
    <property type="project" value="TreeGrafter"/>
</dbReference>
<evidence type="ECO:0000256" key="2">
    <source>
        <dbReference type="ARBA" id="ARBA00010992"/>
    </source>
</evidence>
<organism evidence="10 11">
    <name type="scientific">Physocladia obscura</name>
    <dbReference type="NCBI Taxonomy" id="109957"/>
    <lineage>
        <taxon>Eukaryota</taxon>
        <taxon>Fungi</taxon>
        <taxon>Fungi incertae sedis</taxon>
        <taxon>Chytridiomycota</taxon>
        <taxon>Chytridiomycota incertae sedis</taxon>
        <taxon>Chytridiomycetes</taxon>
        <taxon>Chytridiales</taxon>
        <taxon>Chytriomycetaceae</taxon>
        <taxon>Physocladia</taxon>
    </lineage>
</organism>
<dbReference type="EMBL" id="JADGJH010003384">
    <property type="protein sequence ID" value="KAJ3091359.1"/>
    <property type="molecule type" value="Genomic_DNA"/>
</dbReference>
<feature type="transmembrane region" description="Helical" evidence="8">
    <location>
        <begin position="20"/>
        <end position="38"/>
    </location>
</feature>
<feature type="transmembrane region" description="Helical" evidence="8">
    <location>
        <begin position="69"/>
        <end position="91"/>
    </location>
</feature>
<dbReference type="GO" id="GO:0016020">
    <property type="term" value="C:membrane"/>
    <property type="evidence" value="ECO:0007669"/>
    <property type="project" value="UniProtKB-SubCell"/>
</dbReference>
<feature type="transmembrane region" description="Helical" evidence="8">
    <location>
        <begin position="186"/>
        <end position="209"/>
    </location>
</feature>
<evidence type="ECO:0000256" key="7">
    <source>
        <dbReference type="RuleBase" id="RU003346"/>
    </source>
</evidence>
<comment type="subcellular location">
    <subcellularLocation>
        <location evidence="1">Membrane</location>
        <topology evidence="1">Multi-pass membrane protein</topology>
    </subcellularLocation>
</comment>
<dbReference type="InterPro" id="IPR005828">
    <property type="entry name" value="MFS_sugar_transport-like"/>
</dbReference>
<sequence length="508" mass="56561">MAVEVVNWKTNTNFYHRGMLTIYFAVFIAFLNAAINGYDNSIFNNMATLNSFGNAFTGKPDFQSSSDKYALTAAMIQIGEMAGCLVVGYISDTFGRRGALMVGSIIVITGVVLELATHDLNVFIFGRFVIGFGVSQVTTAAPTYTLEVAHPQFRSWATGIYNTGWGVGSVPASIILLGTYVDTSDFAWRLPVGVQALYSGIVLVGCLFIPESPRWLMSKGREDEARKFLVHYHGNDIEDHPIVELTMSEMREALADEIRQNSGSYMALFKGRPMIYRFWLIIAIAFFSQYAGNWLAGGFTVITNAQFGFKTAEQQLGLSIATSALGFIFAQIGAAYCERIGRRPLIIYGTLGFIICWTLTLICLAIYNNNTDLTGVGIAGWVIEQIFGLIYAFSWNAINALYPVEILPYSARAKGMAMCQFFINLSGVIQSYVLIYGVNTWEWKFDSFYLFFNAFALVIVYFFFPETQGYSLEKIVQIFDDPNPVKKSITDVRVNVEATEIHVEKAKV</sequence>
<feature type="transmembrane region" description="Helical" evidence="8">
    <location>
        <begin position="316"/>
        <end position="336"/>
    </location>
</feature>
<evidence type="ECO:0000256" key="8">
    <source>
        <dbReference type="SAM" id="Phobius"/>
    </source>
</evidence>
<feature type="transmembrane region" description="Helical" evidence="8">
    <location>
        <begin position="373"/>
        <end position="394"/>
    </location>
</feature>
<keyword evidence="6 8" id="KW-0472">Membrane</keyword>
<evidence type="ECO:0000259" key="9">
    <source>
        <dbReference type="PROSITE" id="PS50850"/>
    </source>
</evidence>
<name>A0AAD5SQM3_9FUNG</name>
<dbReference type="InterPro" id="IPR036259">
    <property type="entry name" value="MFS_trans_sf"/>
</dbReference>
<keyword evidence="4 8" id="KW-0812">Transmembrane</keyword>
<evidence type="ECO:0000313" key="11">
    <source>
        <dbReference type="Proteomes" id="UP001211907"/>
    </source>
</evidence>
<feature type="transmembrane region" description="Helical" evidence="8">
    <location>
        <begin position="98"/>
        <end position="116"/>
    </location>
</feature>
<keyword evidence="3 7" id="KW-0813">Transport</keyword>
<dbReference type="AlphaFoldDB" id="A0AAD5SQM3"/>
<comment type="caution">
    <text evidence="10">The sequence shown here is derived from an EMBL/GenBank/DDBJ whole genome shotgun (WGS) entry which is preliminary data.</text>
</comment>
<evidence type="ECO:0000313" key="10">
    <source>
        <dbReference type="EMBL" id="KAJ3091359.1"/>
    </source>
</evidence>
<dbReference type="FunFam" id="1.20.1250.20:FF:000134">
    <property type="entry name" value="MFS sugar transporter protein"/>
    <property type="match status" value="1"/>
</dbReference>
<evidence type="ECO:0000256" key="1">
    <source>
        <dbReference type="ARBA" id="ARBA00004141"/>
    </source>
</evidence>
<dbReference type="SUPFAM" id="SSF103473">
    <property type="entry name" value="MFS general substrate transporter"/>
    <property type="match status" value="1"/>
</dbReference>
<keyword evidence="11" id="KW-1185">Reference proteome</keyword>
<dbReference type="NCBIfam" id="TIGR00879">
    <property type="entry name" value="SP"/>
    <property type="match status" value="1"/>
</dbReference>
<reference evidence="10" key="1">
    <citation type="submission" date="2020-05" db="EMBL/GenBank/DDBJ databases">
        <title>Phylogenomic resolution of chytrid fungi.</title>
        <authorList>
            <person name="Stajich J.E."/>
            <person name="Amses K."/>
            <person name="Simmons R."/>
            <person name="Seto K."/>
            <person name="Myers J."/>
            <person name="Bonds A."/>
            <person name="Quandt C.A."/>
            <person name="Barry K."/>
            <person name="Liu P."/>
            <person name="Grigoriev I."/>
            <person name="Longcore J.E."/>
            <person name="James T.Y."/>
        </authorList>
    </citation>
    <scope>NUCLEOTIDE SEQUENCE</scope>
    <source>
        <strain evidence="10">JEL0513</strain>
    </source>
</reference>
<comment type="similarity">
    <text evidence="2 7">Belongs to the major facilitator superfamily. Sugar transporter (TC 2.A.1.1) family.</text>
</comment>
<keyword evidence="5 8" id="KW-1133">Transmembrane helix</keyword>
<dbReference type="PANTHER" id="PTHR48022:SF79">
    <property type="entry name" value="LACTOSE PERMEASE, PUTATIVE (AFU_ORTHOLOGUE AFUA_6G01860)-RELATED"/>
    <property type="match status" value="1"/>
</dbReference>
<dbReference type="Proteomes" id="UP001211907">
    <property type="component" value="Unassembled WGS sequence"/>
</dbReference>
<feature type="transmembrane region" description="Helical" evidence="8">
    <location>
        <begin position="275"/>
        <end position="296"/>
    </location>
</feature>
<proteinExistence type="inferred from homology"/>
<gene>
    <name evidence="10" type="ORF">HK100_007197</name>
</gene>
<dbReference type="InterPro" id="IPR020846">
    <property type="entry name" value="MFS_dom"/>
</dbReference>